<protein>
    <submittedName>
        <fullName evidence="2">Uncharacterized protein</fullName>
    </submittedName>
</protein>
<dbReference type="EMBL" id="AP013035">
    <property type="protein sequence ID" value="BAT71556.1"/>
    <property type="molecule type" value="Genomic_DNA"/>
</dbReference>
<dbReference type="Proteomes" id="UP000063234">
    <property type="component" value="Chromosome"/>
</dbReference>
<gene>
    <name evidence="2" type="ORF">TST_0751</name>
</gene>
<dbReference type="RefSeq" id="WP_068549551.1">
    <property type="nucleotide sequence ID" value="NZ_AP013035.1"/>
</dbReference>
<comment type="similarity">
    <text evidence="1">Belongs to the UPF0166 family.</text>
</comment>
<proteinExistence type="inferred from homology"/>
<dbReference type="Gene3D" id="3.30.70.120">
    <property type="match status" value="1"/>
</dbReference>
<dbReference type="PANTHER" id="PTHR35983:SF1">
    <property type="entry name" value="UPF0166 PROTEIN TM_0021"/>
    <property type="match status" value="1"/>
</dbReference>
<dbReference type="SUPFAM" id="SSF54913">
    <property type="entry name" value="GlnB-like"/>
    <property type="match status" value="1"/>
</dbReference>
<sequence length="115" mass="13062">MRKIVGKKYLLRIFIGESDRVGLKPLYKVILEKLREKEVAGATVVRGIAGFGAHSVYHSEKVLRLSRDLPVIIEVVDSEEKIKEILPELDELVQGGIITMEKVDVIVYKHKHESK</sequence>
<dbReference type="Pfam" id="PF02641">
    <property type="entry name" value="DUF190"/>
    <property type="match status" value="1"/>
</dbReference>
<dbReference type="STRING" id="1298851.TST_0751"/>
<evidence type="ECO:0000313" key="2">
    <source>
        <dbReference type="EMBL" id="BAT71556.1"/>
    </source>
</evidence>
<reference evidence="3" key="1">
    <citation type="journal article" date="2018" name="Science">
        <title>A primordial and reversible TCA cycle in a facultatively chemolithoautotrophic thermophile.</title>
        <authorList>
            <person name="Nunoura T."/>
            <person name="Chikaraishi Y."/>
            <person name="Izaki R."/>
            <person name="Suwa T."/>
            <person name="Sato T."/>
            <person name="Harada T."/>
            <person name="Mori K."/>
            <person name="Kato Y."/>
            <person name="Miyazaki M."/>
            <person name="Shimamura S."/>
            <person name="Yanagawa K."/>
            <person name="Shuto A."/>
            <person name="Ohkouchi N."/>
            <person name="Fujita N."/>
            <person name="Takaki Y."/>
            <person name="Atomi H."/>
            <person name="Takai K."/>
        </authorList>
    </citation>
    <scope>NUCLEOTIDE SEQUENCE [LARGE SCALE GENOMIC DNA]</scope>
    <source>
        <strain evidence="3">DSM 17441 / JCM 13301 / NBRC 103674 / ABI70S6</strain>
    </source>
</reference>
<dbReference type="OrthoDB" id="9795599at2"/>
<dbReference type="InterPro" id="IPR003793">
    <property type="entry name" value="UPF0166"/>
</dbReference>
<dbReference type="KEGG" id="ttk:TST_0751"/>
<keyword evidence="3" id="KW-1185">Reference proteome</keyword>
<dbReference type="InterPro" id="IPR011322">
    <property type="entry name" value="N-reg_PII-like_a/b"/>
</dbReference>
<dbReference type="PANTHER" id="PTHR35983">
    <property type="entry name" value="UPF0166 PROTEIN TM_0021"/>
    <property type="match status" value="1"/>
</dbReference>
<accession>A0A0S3QT98</accession>
<evidence type="ECO:0000256" key="1">
    <source>
        <dbReference type="ARBA" id="ARBA00010554"/>
    </source>
</evidence>
<name>A0A0S3QT98_THET7</name>
<organism evidence="2 3">
    <name type="scientific">Thermosulfidibacter takaii (strain DSM 17441 / JCM 13301 / NBRC 103674 / ABI70S6)</name>
    <dbReference type="NCBI Taxonomy" id="1298851"/>
    <lineage>
        <taxon>Bacteria</taxon>
        <taxon>Pseudomonadati</taxon>
        <taxon>Thermosulfidibacterota</taxon>
        <taxon>Thermosulfidibacteria</taxon>
        <taxon>Thermosulfidibacterales</taxon>
        <taxon>Thermosulfidibacteraceae</taxon>
    </lineage>
</organism>
<dbReference type="AlphaFoldDB" id="A0A0S3QT98"/>
<dbReference type="PATRIC" id="fig|1298851.3.peg.778"/>
<dbReference type="InterPro" id="IPR015867">
    <property type="entry name" value="N-reg_PII/ATP_PRibTrfase_C"/>
</dbReference>
<evidence type="ECO:0000313" key="3">
    <source>
        <dbReference type="Proteomes" id="UP000063234"/>
    </source>
</evidence>